<comment type="caution">
    <text evidence="1">The sequence shown here is derived from an EMBL/GenBank/DDBJ whole genome shotgun (WGS) entry which is preliminary data.</text>
</comment>
<organism evidence="1 2">
    <name type="scientific">Exilibacterium tricleocarpae</name>
    <dbReference type="NCBI Taxonomy" id="2591008"/>
    <lineage>
        <taxon>Bacteria</taxon>
        <taxon>Pseudomonadati</taxon>
        <taxon>Pseudomonadota</taxon>
        <taxon>Gammaproteobacteria</taxon>
        <taxon>Cellvibrionales</taxon>
        <taxon>Cellvibrionaceae</taxon>
        <taxon>Exilibacterium</taxon>
    </lineage>
</organism>
<accession>A0A545SKU2</accession>
<dbReference type="Proteomes" id="UP000319732">
    <property type="component" value="Unassembled WGS sequence"/>
</dbReference>
<dbReference type="EMBL" id="VHSG01000066">
    <property type="protein sequence ID" value="TQV65603.1"/>
    <property type="molecule type" value="Genomic_DNA"/>
</dbReference>
<evidence type="ECO:0000313" key="2">
    <source>
        <dbReference type="Proteomes" id="UP000319732"/>
    </source>
</evidence>
<protein>
    <submittedName>
        <fullName evidence="1">IS66 family insertion sequence element accessory protein TnpB</fullName>
    </submittedName>
</protein>
<sequence length="103" mass="11608">MTPTTEPKKYRTAEQWQTLVDQFKDSGLSTKKFCANHGIGYANFCNWRRRLSTPDTDQPKSLGSTPQFIDLGSLDRPGQRRWDIILKLGNGVELCLSQSCVSA</sequence>
<dbReference type="OrthoDB" id="5769209at2"/>
<dbReference type="AlphaFoldDB" id="A0A545SKU2"/>
<evidence type="ECO:0000313" key="1">
    <source>
        <dbReference type="EMBL" id="TQV65603.1"/>
    </source>
</evidence>
<proteinExistence type="predicted"/>
<dbReference type="NCBIfam" id="NF047593">
    <property type="entry name" value="IS66_ISAeme5_TnpA"/>
    <property type="match status" value="1"/>
</dbReference>
<gene>
    <name evidence="1" type="ORF">FKG94_28470</name>
</gene>
<keyword evidence="2" id="KW-1185">Reference proteome</keyword>
<reference evidence="1 2" key="1">
    <citation type="submission" date="2019-06" db="EMBL/GenBank/DDBJ databases">
        <title>Whole genome sequence for Cellvibrionaceae sp. R142.</title>
        <authorList>
            <person name="Wang G."/>
        </authorList>
    </citation>
    <scope>NUCLEOTIDE SEQUENCE [LARGE SCALE GENOMIC DNA]</scope>
    <source>
        <strain evidence="1 2">R142</strain>
    </source>
</reference>
<name>A0A545SKU2_9GAMM</name>